<keyword evidence="4" id="KW-0067">ATP-binding</keyword>
<evidence type="ECO:0000256" key="3">
    <source>
        <dbReference type="ARBA" id="ARBA00022741"/>
    </source>
</evidence>
<reference evidence="6 7" key="1">
    <citation type="submission" date="2009-02" db="EMBL/GenBank/DDBJ databases">
        <title>Annotation of Streptomyces hygroscopicus strain ATCC 53653.</title>
        <authorList>
            <consortium name="The Broad Institute Genome Sequencing Platform"/>
            <consortium name="Broad Institute Microbial Sequencing Center"/>
            <person name="Fischbach M."/>
            <person name="Godfrey P."/>
            <person name="Ward D."/>
            <person name="Young S."/>
            <person name="Zeng Q."/>
            <person name="Koehrsen M."/>
            <person name="Alvarado L."/>
            <person name="Berlin A.M."/>
            <person name="Bochicchio J."/>
            <person name="Borenstein D."/>
            <person name="Chapman S.B."/>
            <person name="Chen Z."/>
            <person name="Engels R."/>
            <person name="Freedman E."/>
            <person name="Gellesch M."/>
            <person name="Goldberg J."/>
            <person name="Griggs A."/>
            <person name="Gujja S."/>
            <person name="Heilman E.R."/>
            <person name="Heiman D.I."/>
            <person name="Hepburn T.A."/>
            <person name="Howarth C."/>
            <person name="Jen D."/>
            <person name="Larson L."/>
            <person name="Lewis B."/>
            <person name="Mehta T."/>
            <person name="Park D."/>
            <person name="Pearson M."/>
            <person name="Richards J."/>
            <person name="Roberts A."/>
            <person name="Saif S."/>
            <person name="Shea T.D."/>
            <person name="Shenoy N."/>
            <person name="Sisk P."/>
            <person name="Stolte C."/>
            <person name="Sykes S.N."/>
            <person name="Thomson T."/>
            <person name="Walk T."/>
            <person name="White J."/>
            <person name="Yandava C."/>
            <person name="Straight P."/>
            <person name="Clardy J."/>
            <person name="Hung D."/>
            <person name="Kolter R."/>
            <person name="Mekalanos J."/>
            <person name="Walker S."/>
            <person name="Walsh C.T."/>
            <person name="Wieland-Brown L.C."/>
            <person name="Haas B."/>
            <person name="Nusbaum C."/>
            <person name="Birren B."/>
        </authorList>
    </citation>
    <scope>NUCLEOTIDE SEQUENCE [LARGE SCALE GENOMIC DNA]</scope>
    <source>
        <strain evidence="6 7">ATCC 53653</strain>
    </source>
</reference>
<dbReference type="GO" id="GO:0015645">
    <property type="term" value="F:fatty acid ligase activity"/>
    <property type="evidence" value="ECO:0007669"/>
    <property type="project" value="TreeGrafter"/>
</dbReference>
<dbReference type="STRING" id="457427.SSOG_00901"/>
<keyword evidence="7" id="KW-1185">Reference proteome</keyword>
<dbReference type="GO" id="GO:0006633">
    <property type="term" value="P:fatty acid biosynthetic process"/>
    <property type="evidence" value="ECO:0007669"/>
    <property type="project" value="TreeGrafter"/>
</dbReference>
<evidence type="ECO:0000313" key="7">
    <source>
        <dbReference type="Proteomes" id="UP000003963"/>
    </source>
</evidence>
<feature type="domain" description="AMP-dependent synthetase/ligase" evidence="5">
    <location>
        <begin position="3"/>
        <end position="61"/>
    </location>
</feature>
<dbReference type="AlphaFoldDB" id="D9WFV3"/>
<dbReference type="InterPro" id="IPR042099">
    <property type="entry name" value="ANL_N_sf"/>
</dbReference>
<protein>
    <submittedName>
        <fullName evidence="6">AMP-binding protein</fullName>
    </submittedName>
</protein>
<keyword evidence="3" id="KW-0547">Nucleotide-binding</keyword>
<proteinExistence type="inferred from homology"/>
<dbReference type="EMBL" id="GG657754">
    <property type="protein sequence ID" value="EFL21189.1"/>
    <property type="molecule type" value="Genomic_DNA"/>
</dbReference>
<dbReference type="PANTHER" id="PTHR43605">
    <property type="entry name" value="ACYL-COENZYME A SYNTHETASE"/>
    <property type="match status" value="1"/>
</dbReference>
<dbReference type="GO" id="GO:0004321">
    <property type="term" value="F:fatty-acyl-CoA synthase activity"/>
    <property type="evidence" value="ECO:0007669"/>
    <property type="project" value="TreeGrafter"/>
</dbReference>
<name>D9WFV3_9ACTN</name>
<gene>
    <name evidence="6" type="ORF">SSOG_00901</name>
</gene>
<dbReference type="InterPro" id="IPR000873">
    <property type="entry name" value="AMP-dep_synth/lig_dom"/>
</dbReference>
<dbReference type="GO" id="GO:0006637">
    <property type="term" value="P:acyl-CoA metabolic process"/>
    <property type="evidence" value="ECO:0007669"/>
    <property type="project" value="TreeGrafter"/>
</dbReference>
<evidence type="ECO:0000256" key="4">
    <source>
        <dbReference type="ARBA" id="ARBA00022840"/>
    </source>
</evidence>
<dbReference type="PANTHER" id="PTHR43605:SF10">
    <property type="entry name" value="ACYL-COA SYNTHETASE MEDIUM CHAIN FAMILY MEMBER 3"/>
    <property type="match status" value="1"/>
</dbReference>
<dbReference type="HOGENOM" id="CLU_1776406_0_0_11"/>
<evidence type="ECO:0000259" key="5">
    <source>
        <dbReference type="Pfam" id="PF00501"/>
    </source>
</evidence>
<comment type="similarity">
    <text evidence="1">Belongs to the ATP-dependent AMP-binding enzyme family.</text>
</comment>
<accession>D9WFV3</accession>
<dbReference type="InterPro" id="IPR051087">
    <property type="entry name" value="Mitochondrial_ACSM"/>
</dbReference>
<keyword evidence="2" id="KW-0436">Ligase</keyword>
<evidence type="ECO:0000313" key="6">
    <source>
        <dbReference type="EMBL" id="EFL21189.1"/>
    </source>
</evidence>
<dbReference type="Gene3D" id="3.40.50.12780">
    <property type="entry name" value="N-terminal domain of ligase-like"/>
    <property type="match status" value="2"/>
</dbReference>
<sequence>MILGTLARHGVTTLCAPPTLYRSLVVADLARYDLFRLRHCVSAGEPLNPEVIRMWEEGTRGLPVGLFADYWRDPDATAAAFANGWYFTGDKARRDEDGYFWFEGRQDDPDRAQIVTAVSCATGYGAPPVPEIRRYEARGGVIDDNC</sequence>
<dbReference type="Proteomes" id="UP000003963">
    <property type="component" value="Unassembled WGS sequence"/>
</dbReference>
<evidence type="ECO:0000256" key="1">
    <source>
        <dbReference type="ARBA" id="ARBA00006432"/>
    </source>
</evidence>
<dbReference type="SUPFAM" id="SSF56801">
    <property type="entry name" value="Acetyl-CoA synthetase-like"/>
    <property type="match status" value="1"/>
</dbReference>
<evidence type="ECO:0000256" key="2">
    <source>
        <dbReference type="ARBA" id="ARBA00022598"/>
    </source>
</evidence>
<dbReference type="Pfam" id="PF00501">
    <property type="entry name" value="AMP-binding"/>
    <property type="match status" value="1"/>
</dbReference>
<dbReference type="GO" id="GO:0005524">
    <property type="term" value="F:ATP binding"/>
    <property type="evidence" value="ECO:0007669"/>
    <property type="project" value="UniProtKB-KW"/>
</dbReference>
<organism evidence="6 7">
    <name type="scientific">Streptomyces himastatinicus ATCC 53653</name>
    <dbReference type="NCBI Taxonomy" id="457427"/>
    <lineage>
        <taxon>Bacteria</taxon>
        <taxon>Bacillati</taxon>
        <taxon>Actinomycetota</taxon>
        <taxon>Actinomycetes</taxon>
        <taxon>Kitasatosporales</taxon>
        <taxon>Streptomycetaceae</taxon>
        <taxon>Streptomyces</taxon>
        <taxon>Streptomyces violaceusniger group</taxon>
    </lineage>
</organism>